<dbReference type="GeneID" id="31358860"/>
<accession>D3B4L3</accession>
<reference evidence="1 2" key="1">
    <citation type="journal article" date="2011" name="Genome Res.">
        <title>Phylogeny-wide analysis of social amoeba genomes highlights ancient origins for complex intercellular communication.</title>
        <authorList>
            <person name="Heidel A.J."/>
            <person name="Lawal H.M."/>
            <person name="Felder M."/>
            <person name="Schilde C."/>
            <person name="Helps N.R."/>
            <person name="Tunggal B."/>
            <person name="Rivero F."/>
            <person name="John U."/>
            <person name="Schleicher M."/>
            <person name="Eichinger L."/>
            <person name="Platzer M."/>
            <person name="Noegel A.A."/>
            <person name="Schaap P."/>
            <person name="Gloeckner G."/>
        </authorList>
    </citation>
    <scope>NUCLEOTIDE SEQUENCE [LARGE SCALE GENOMIC DNA]</scope>
    <source>
        <strain evidence="2">ATCC 26659 / Pp 5 / PN500</strain>
    </source>
</reference>
<dbReference type="Proteomes" id="UP000001396">
    <property type="component" value="Unassembled WGS sequence"/>
</dbReference>
<sequence>MGQKHSKRIDTVIGDPSSLPSTLMNNMINQLNLLDNQFKSNFDSESDKAMNVKGIKDPSTVSLNNQLRIEYLSEFNIEEIRETVTLSLKIANSAYEDKLDLTEKNINSFANLVANFYSQSKVSANSGNPTFSFLMNRVVPGVFVCVGCSSLSYKELQSFGKETVVGTSFIYKIMVSTDDIVTEERNNTIMTLQKEIEIVRSTVMKATGLYVNGLITADEQYDVAVRAYNAQIIIQNQIDALSSPQLNCELGSSSTRSQTSTIIYTTPLEKSLENQKIWK</sequence>
<protein>
    <submittedName>
        <fullName evidence="1">Uncharacterized protein</fullName>
    </submittedName>
</protein>
<gene>
    <name evidence="1" type="ORF">PPL_03338</name>
</gene>
<evidence type="ECO:0000313" key="1">
    <source>
        <dbReference type="EMBL" id="EFA84261.1"/>
    </source>
</evidence>
<dbReference type="RefSeq" id="XP_020436377.1">
    <property type="nucleotide sequence ID" value="XM_020574305.1"/>
</dbReference>
<dbReference type="AlphaFoldDB" id="D3B4L3"/>
<proteinExistence type="predicted"/>
<dbReference type="InParanoid" id="D3B4L3"/>
<dbReference type="EMBL" id="ADBJ01000010">
    <property type="protein sequence ID" value="EFA84261.1"/>
    <property type="molecule type" value="Genomic_DNA"/>
</dbReference>
<name>D3B4L3_HETP5</name>
<evidence type="ECO:0000313" key="2">
    <source>
        <dbReference type="Proteomes" id="UP000001396"/>
    </source>
</evidence>
<comment type="caution">
    <text evidence="1">The sequence shown here is derived from an EMBL/GenBank/DDBJ whole genome shotgun (WGS) entry which is preliminary data.</text>
</comment>
<organism evidence="1 2">
    <name type="scientific">Heterostelium pallidum (strain ATCC 26659 / Pp 5 / PN500)</name>
    <name type="common">Cellular slime mold</name>
    <name type="synonym">Polysphondylium pallidum</name>
    <dbReference type="NCBI Taxonomy" id="670386"/>
    <lineage>
        <taxon>Eukaryota</taxon>
        <taxon>Amoebozoa</taxon>
        <taxon>Evosea</taxon>
        <taxon>Eumycetozoa</taxon>
        <taxon>Dictyostelia</taxon>
        <taxon>Acytosteliales</taxon>
        <taxon>Acytosteliaceae</taxon>
        <taxon>Heterostelium</taxon>
    </lineage>
</organism>
<keyword evidence="2" id="KW-1185">Reference proteome</keyword>